<keyword evidence="3" id="KW-1185">Reference proteome</keyword>
<gene>
    <name evidence="2" type="ORF">IV203_037372</name>
</gene>
<comment type="caution">
    <text evidence="2">The sequence shown here is derived from an EMBL/GenBank/DDBJ whole genome shotgun (WGS) entry which is preliminary data.</text>
</comment>
<dbReference type="Proteomes" id="UP000693970">
    <property type="component" value="Unassembled WGS sequence"/>
</dbReference>
<keyword evidence="1" id="KW-0732">Signal</keyword>
<reference evidence="2" key="2">
    <citation type="submission" date="2021-04" db="EMBL/GenBank/DDBJ databases">
        <authorList>
            <person name="Podell S."/>
        </authorList>
    </citation>
    <scope>NUCLEOTIDE SEQUENCE</scope>
    <source>
        <strain evidence="2">Hildebrandi</strain>
    </source>
</reference>
<feature type="signal peptide" evidence="1">
    <location>
        <begin position="1"/>
        <end position="21"/>
    </location>
</feature>
<protein>
    <submittedName>
        <fullName evidence="2">Uncharacterized protein</fullName>
    </submittedName>
</protein>
<name>A0A9K3LLT3_9STRA</name>
<sequence length="478" mass="54351">MNWRPQLQYSIFTVLLMGIVCETCAFQAEYCFLQSFKSQQQLITSDVTGRRIRLSACPKEKNRDEYVTNSTVTRCRSTFCLPLSSDQIKFIATSKRSTNVLGKISRTLFFWQNFDSDDKISTGTSVTFTYDYDLMKVGYDSRSRVLNTTGIVLIHPIGVGISKWFYERLMSSLATTYYEGDFRKQNQRKNRFLVIAPDLLGSGSACNATMYKAGADSEPVEMTKYPLFNISDWTSQIQHLMEDVEKTHVIDQWCVVANGGCSPIALQIAAKSVNSQHPINHAQVSNVILSSVPRLPFFLRPNNTPAKVQKSYRILCGLPGNLFWWYACRNEGAFIQKFSEKNLVADPNNLGEKWRLDCYTNAKMNGGRSKYSTFAFLAGTLQDGCIESLRNLNGSDVSIDVIKGGDIRQNRARSWFWQRKKPKTEEDDDTVTFRPYASFRDYVEKNGNRGQEVVIGGRISLAHEDPCGYSRAMWNFLT</sequence>
<dbReference type="AlphaFoldDB" id="A0A9K3LLT3"/>
<dbReference type="OrthoDB" id="45759at2759"/>
<evidence type="ECO:0000313" key="2">
    <source>
        <dbReference type="EMBL" id="KAG7364170.1"/>
    </source>
</evidence>
<reference evidence="2" key="1">
    <citation type="journal article" date="2021" name="Sci. Rep.">
        <title>Diploid genomic architecture of Nitzschia inconspicua, an elite biomass production diatom.</title>
        <authorList>
            <person name="Oliver A."/>
            <person name="Podell S."/>
            <person name="Pinowska A."/>
            <person name="Traller J.C."/>
            <person name="Smith S.R."/>
            <person name="McClure R."/>
            <person name="Beliaev A."/>
            <person name="Bohutskyi P."/>
            <person name="Hill E.A."/>
            <person name="Rabines A."/>
            <person name="Zheng H."/>
            <person name="Allen L.Z."/>
            <person name="Kuo A."/>
            <person name="Grigoriev I.V."/>
            <person name="Allen A.E."/>
            <person name="Hazlebeck D."/>
            <person name="Allen E.E."/>
        </authorList>
    </citation>
    <scope>NUCLEOTIDE SEQUENCE</scope>
    <source>
        <strain evidence="2">Hildebrandi</strain>
    </source>
</reference>
<accession>A0A9K3LLT3</accession>
<organism evidence="2 3">
    <name type="scientific">Nitzschia inconspicua</name>
    <dbReference type="NCBI Taxonomy" id="303405"/>
    <lineage>
        <taxon>Eukaryota</taxon>
        <taxon>Sar</taxon>
        <taxon>Stramenopiles</taxon>
        <taxon>Ochrophyta</taxon>
        <taxon>Bacillariophyta</taxon>
        <taxon>Bacillariophyceae</taxon>
        <taxon>Bacillariophycidae</taxon>
        <taxon>Bacillariales</taxon>
        <taxon>Bacillariaceae</taxon>
        <taxon>Nitzschia</taxon>
    </lineage>
</organism>
<dbReference type="EMBL" id="JAGRRH010000009">
    <property type="protein sequence ID" value="KAG7364170.1"/>
    <property type="molecule type" value="Genomic_DNA"/>
</dbReference>
<feature type="chain" id="PRO_5039951856" evidence="1">
    <location>
        <begin position="22"/>
        <end position="478"/>
    </location>
</feature>
<proteinExistence type="predicted"/>
<evidence type="ECO:0000256" key="1">
    <source>
        <dbReference type="SAM" id="SignalP"/>
    </source>
</evidence>
<evidence type="ECO:0000313" key="3">
    <source>
        <dbReference type="Proteomes" id="UP000693970"/>
    </source>
</evidence>